<dbReference type="PROSITE" id="PS50011">
    <property type="entry name" value="PROTEIN_KINASE_DOM"/>
    <property type="match status" value="1"/>
</dbReference>
<dbReference type="PANTHER" id="PTHR44167:SF24">
    <property type="entry name" value="SERINE_THREONINE-PROTEIN KINASE CHK2"/>
    <property type="match status" value="1"/>
</dbReference>
<feature type="domain" description="Protein kinase" evidence="1">
    <location>
        <begin position="1"/>
        <end position="191"/>
    </location>
</feature>
<dbReference type="SMART" id="SM00220">
    <property type="entry name" value="S_TKc"/>
    <property type="match status" value="1"/>
</dbReference>
<comment type="caution">
    <text evidence="2">The sequence shown here is derived from an EMBL/GenBank/DDBJ whole genome shotgun (WGS) entry which is preliminary data.</text>
</comment>
<evidence type="ECO:0000259" key="1">
    <source>
        <dbReference type="PROSITE" id="PS50011"/>
    </source>
</evidence>
<name>A0ABR4A688_9LECA</name>
<accession>A0ABR4A688</accession>
<protein>
    <recommendedName>
        <fullName evidence="1">Protein kinase domain-containing protein</fullName>
    </recommendedName>
</protein>
<dbReference type="InterPro" id="IPR000719">
    <property type="entry name" value="Prot_kinase_dom"/>
</dbReference>
<dbReference type="Pfam" id="PF00069">
    <property type="entry name" value="Pkinase"/>
    <property type="match status" value="1"/>
</dbReference>
<dbReference type="EMBL" id="JBEFKJ010000017">
    <property type="protein sequence ID" value="KAL2041427.1"/>
    <property type="molecule type" value="Genomic_DNA"/>
</dbReference>
<dbReference type="PROSITE" id="PS00108">
    <property type="entry name" value="PROTEIN_KINASE_ST"/>
    <property type="match status" value="1"/>
</dbReference>
<gene>
    <name evidence="2" type="ORF">N7G274_005809</name>
</gene>
<dbReference type="Gene3D" id="1.10.510.10">
    <property type="entry name" value="Transferase(Phosphotransferase) domain 1"/>
    <property type="match status" value="1"/>
</dbReference>
<sequence>MEYFPLGDLDSRMTEDFSDSSVKEISTQILHGLKAMHAEGFAHRDLKPANIFVVQQIPSWWIKLGDSGISKRTDNTQTALRTMVGTNDYMAPEFFGYVDECDEESSAYTNAVDLWAVGCIIYKLYTHEVPFSAKENLQPLKLYCWGKRSFPEDLLRARKVKSVMVGFISRLLESVPWNRLTAEAALENPWLNSVVDQAPEWE</sequence>
<evidence type="ECO:0000313" key="2">
    <source>
        <dbReference type="EMBL" id="KAL2041427.1"/>
    </source>
</evidence>
<dbReference type="SUPFAM" id="SSF56112">
    <property type="entry name" value="Protein kinase-like (PK-like)"/>
    <property type="match status" value="1"/>
</dbReference>
<keyword evidence="3" id="KW-1185">Reference proteome</keyword>
<dbReference type="Proteomes" id="UP001590950">
    <property type="component" value="Unassembled WGS sequence"/>
</dbReference>
<dbReference type="PANTHER" id="PTHR44167">
    <property type="entry name" value="OVARIAN-SPECIFIC SERINE/THREONINE-PROTEIN KINASE LOK-RELATED"/>
    <property type="match status" value="1"/>
</dbReference>
<evidence type="ECO:0000313" key="3">
    <source>
        <dbReference type="Proteomes" id="UP001590950"/>
    </source>
</evidence>
<dbReference type="InterPro" id="IPR011009">
    <property type="entry name" value="Kinase-like_dom_sf"/>
</dbReference>
<reference evidence="2 3" key="1">
    <citation type="submission" date="2024-09" db="EMBL/GenBank/DDBJ databases">
        <title>Rethinking Asexuality: The Enigmatic Case of Functional Sexual Genes in Lepraria (Stereocaulaceae).</title>
        <authorList>
            <person name="Doellman M."/>
            <person name="Sun Y."/>
            <person name="Barcenas-Pena A."/>
            <person name="Lumbsch H.T."/>
            <person name="Grewe F."/>
        </authorList>
    </citation>
    <scope>NUCLEOTIDE SEQUENCE [LARGE SCALE GENOMIC DNA]</scope>
    <source>
        <strain evidence="2 3">Mercado 3170</strain>
    </source>
</reference>
<proteinExistence type="predicted"/>
<organism evidence="2 3">
    <name type="scientific">Stereocaulon virgatum</name>
    <dbReference type="NCBI Taxonomy" id="373712"/>
    <lineage>
        <taxon>Eukaryota</taxon>
        <taxon>Fungi</taxon>
        <taxon>Dikarya</taxon>
        <taxon>Ascomycota</taxon>
        <taxon>Pezizomycotina</taxon>
        <taxon>Lecanoromycetes</taxon>
        <taxon>OSLEUM clade</taxon>
        <taxon>Lecanoromycetidae</taxon>
        <taxon>Lecanorales</taxon>
        <taxon>Lecanorineae</taxon>
        <taxon>Stereocaulaceae</taxon>
        <taxon>Stereocaulon</taxon>
    </lineage>
</organism>
<dbReference type="InterPro" id="IPR008271">
    <property type="entry name" value="Ser/Thr_kinase_AS"/>
</dbReference>